<organism evidence="2 3">
    <name type="scientific">Cymbomonas tetramitiformis</name>
    <dbReference type="NCBI Taxonomy" id="36881"/>
    <lineage>
        <taxon>Eukaryota</taxon>
        <taxon>Viridiplantae</taxon>
        <taxon>Chlorophyta</taxon>
        <taxon>Pyramimonadophyceae</taxon>
        <taxon>Pyramimonadales</taxon>
        <taxon>Pyramimonadaceae</taxon>
        <taxon>Cymbomonas</taxon>
    </lineage>
</organism>
<dbReference type="InterPro" id="IPR014923">
    <property type="entry name" value="DUF1802"/>
</dbReference>
<name>A0AAE0BH78_9CHLO</name>
<keyword evidence="3" id="KW-1185">Reference proteome</keyword>
<evidence type="ECO:0000313" key="2">
    <source>
        <dbReference type="EMBL" id="KAK3235775.1"/>
    </source>
</evidence>
<dbReference type="Pfam" id="PF08819">
    <property type="entry name" value="DUF1802"/>
    <property type="match status" value="1"/>
</dbReference>
<evidence type="ECO:0000313" key="3">
    <source>
        <dbReference type="Proteomes" id="UP001190700"/>
    </source>
</evidence>
<protein>
    <recommendedName>
        <fullName evidence="4">DUF1802 family protein</fullName>
    </recommendedName>
</protein>
<dbReference type="EMBL" id="LGRX02035220">
    <property type="protein sequence ID" value="KAK3235775.1"/>
    <property type="molecule type" value="Genomic_DNA"/>
</dbReference>
<accession>A0AAE0BH78</accession>
<dbReference type="AlphaFoldDB" id="A0AAE0BH78"/>
<sequence length="232" mass="25888">MLPEDRLPSASVSVSRGHRDHISPRCGGTSQPSQQQPAYALKEWAAVCEALAEGQQTILLRKGGIRESGFDIKASKFGLFPTAFHSEAELLRPPFAERFSEAMMFQPAEELEVKSWAVCTGAWVTEDAAEALAALSDHHIWAPEFLQTRLRWRPEQPITIMELRVYNMPPVHFPTRSELWGCFSWVDLSNDALLHFDDSHPVLSDDQFASSQASLRQQLAAANMTAISKSLP</sequence>
<proteinExistence type="predicted"/>
<evidence type="ECO:0008006" key="4">
    <source>
        <dbReference type="Google" id="ProtNLM"/>
    </source>
</evidence>
<gene>
    <name evidence="2" type="ORF">CYMTET_54039</name>
</gene>
<comment type="caution">
    <text evidence="2">The sequence shown here is derived from an EMBL/GenBank/DDBJ whole genome shotgun (WGS) entry which is preliminary data.</text>
</comment>
<dbReference type="Proteomes" id="UP001190700">
    <property type="component" value="Unassembled WGS sequence"/>
</dbReference>
<reference evidence="2 3" key="1">
    <citation type="journal article" date="2015" name="Genome Biol. Evol.">
        <title>Comparative Genomics of a Bacterivorous Green Alga Reveals Evolutionary Causalities and Consequences of Phago-Mixotrophic Mode of Nutrition.</title>
        <authorList>
            <person name="Burns J.A."/>
            <person name="Paasch A."/>
            <person name="Narechania A."/>
            <person name="Kim E."/>
        </authorList>
    </citation>
    <scope>NUCLEOTIDE SEQUENCE [LARGE SCALE GENOMIC DNA]</scope>
    <source>
        <strain evidence="2 3">PLY_AMNH</strain>
    </source>
</reference>
<feature type="region of interest" description="Disordered" evidence="1">
    <location>
        <begin position="1"/>
        <end position="34"/>
    </location>
</feature>
<evidence type="ECO:0000256" key="1">
    <source>
        <dbReference type="SAM" id="MobiDB-lite"/>
    </source>
</evidence>